<keyword evidence="1" id="KW-1133">Transmembrane helix</keyword>
<reference evidence="2" key="1">
    <citation type="submission" date="2021-02" db="EMBL/GenBank/DDBJ databases">
        <title>Infant gut strain persistence is associated with maternal origin, phylogeny, and functional potential including surface adhesion and iron acquisition.</title>
        <authorList>
            <person name="Lou Y.C."/>
        </authorList>
    </citation>
    <scope>NUCLEOTIDE SEQUENCE</scope>
    <source>
        <strain evidence="2">L3_101_000M1_dasL3_101_000M1_concoct_87</strain>
    </source>
</reference>
<protein>
    <submittedName>
        <fullName evidence="2">Uncharacterized protein</fullName>
    </submittedName>
</protein>
<organism evidence="2 3">
    <name type="scientific">Subdoligranulum variabile</name>
    <dbReference type="NCBI Taxonomy" id="214851"/>
    <lineage>
        <taxon>Bacteria</taxon>
        <taxon>Bacillati</taxon>
        <taxon>Bacillota</taxon>
        <taxon>Clostridia</taxon>
        <taxon>Eubacteriales</taxon>
        <taxon>Oscillospiraceae</taxon>
        <taxon>Subdoligranulum</taxon>
    </lineage>
</organism>
<proteinExistence type="predicted"/>
<sequence length="54" mass="5752">MILEILTAFLKMALTFAVLCIVAGAAAFAGGIVALAVALLHRLADEIDKRRGRR</sequence>
<comment type="caution">
    <text evidence="2">The sequence shown here is derived from an EMBL/GenBank/DDBJ whole genome shotgun (WGS) entry which is preliminary data.</text>
</comment>
<feature type="transmembrane region" description="Helical" evidence="1">
    <location>
        <begin position="12"/>
        <end position="44"/>
    </location>
</feature>
<evidence type="ECO:0000313" key="2">
    <source>
        <dbReference type="EMBL" id="MBS5331333.1"/>
    </source>
</evidence>
<keyword evidence="1" id="KW-0812">Transmembrane</keyword>
<name>A0A943DEZ9_9FIRM</name>
<evidence type="ECO:0000313" key="3">
    <source>
        <dbReference type="Proteomes" id="UP000759273"/>
    </source>
</evidence>
<dbReference type="Proteomes" id="UP000759273">
    <property type="component" value="Unassembled WGS sequence"/>
</dbReference>
<accession>A0A943DEZ9</accession>
<evidence type="ECO:0000256" key="1">
    <source>
        <dbReference type="SAM" id="Phobius"/>
    </source>
</evidence>
<dbReference type="AlphaFoldDB" id="A0A943DEZ9"/>
<dbReference type="EMBL" id="JAGZGG010000003">
    <property type="protein sequence ID" value="MBS5331333.1"/>
    <property type="molecule type" value="Genomic_DNA"/>
</dbReference>
<gene>
    <name evidence="2" type="ORF">KHY36_02235</name>
</gene>
<keyword evidence="1" id="KW-0472">Membrane</keyword>